<feature type="transmembrane region" description="Helical" evidence="1">
    <location>
        <begin position="106"/>
        <end position="126"/>
    </location>
</feature>
<feature type="transmembrane region" description="Helical" evidence="1">
    <location>
        <begin position="227"/>
        <end position="251"/>
    </location>
</feature>
<gene>
    <name evidence="2" type="ordered locus">MPUT_0372</name>
</gene>
<dbReference type="KEGG" id="mpf:MPUT_0372"/>
<feature type="transmembrane region" description="Helical" evidence="1">
    <location>
        <begin position="138"/>
        <end position="160"/>
    </location>
</feature>
<reference evidence="2 3" key="1">
    <citation type="journal article" date="2011" name="J. Bacteriol.">
        <title>Genome Sequence of Mycoplasma putrefaciens Type Strain KS1.</title>
        <authorList>
            <person name="Calcutt M.J."/>
            <person name="Foecking M.F."/>
        </authorList>
    </citation>
    <scope>NUCLEOTIDE SEQUENCE [LARGE SCALE GENOMIC DNA]</scope>
    <source>
        <strain evidence="3">ATCC 15718 / NCTC 10155 / C30 KS-1 / KS-1</strain>
    </source>
</reference>
<organism evidence="2 3">
    <name type="scientific">Mycoplasma putrefaciens (strain ATCC 15718 / NCTC 10155 / C30 KS-1 / KS-1)</name>
    <dbReference type="NCBI Taxonomy" id="743965"/>
    <lineage>
        <taxon>Bacteria</taxon>
        <taxon>Bacillati</taxon>
        <taxon>Mycoplasmatota</taxon>
        <taxon>Mollicutes</taxon>
        <taxon>Mycoplasmataceae</taxon>
        <taxon>Mycoplasma</taxon>
    </lineage>
</organism>
<dbReference type="Proteomes" id="UP000008907">
    <property type="component" value="Chromosome"/>
</dbReference>
<dbReference type="AlphaFoldDB" id="A0A7U3ZSK9"/>
<keyword evidence="1" id="KW-0812">Transmembrane</keyword>
<name>A0A7U3ZSK9_MYCPK</name>
<evidence type="ECO:0000256" key="1">
    <source>
        <dbReference type="SAM" id="Phobius"/>
    </source>
</evidence>
<feature type="transmembrane region" description="Helical" evidence="1">
    <location>
        <begin position="17"/>
        <end position="39"/>
    </location>
</feature>
<evidence type="ECO:0000313" key="3">
    <source>
        <dbReference type="Proteomes" id="UP000008907"/>
    </source>
</evidence>
<protein>
    <submittedName>
        <fullName evidence="2">Uncharacterized protein</fullName>
    </submittedName>
</protein>
<keyword evidence="1" id="KW-1133">Transmembrane helix</keyword>
<dbReference type="EMBL" id="CP003021">
    <property type="protein sequence ID" value="AEM68748.1"/>
    <property type="molecule type" value="Genomic_DNA"/>
</dbReference>
<dbReference type="RefSeq" id="WP_014035104.1">
    <property type="nucleotide sequence ID" value="NC_015946.1"/>
</dbReference>
<keyword evidence="1" id="KW-0472">Membrane</keyword>
<feature type="transmembrane region" description="Helical" evidence="1">
    <location>
        <begin position="180"/>
        <end position="199"/>
    </location>
</feature>
<feature type="transmembrane region" description="Helical" evidence="1">
    <location>
        <begin position="60"/>
        <end position="86"/>
    </location>
</feature>
<sequence length="284" mass="34133">MKIDKNTNKRFYLNWRWYYHLVLLFILVYMFVVAIKYGVIKEGWYKNLTDNNKYNFILSYDAMNSFFTTHVNLLTFIWLTIIILGYDKIRTNSNWAWTARNLILNWNILMFLGFLVGLIFTTTRLANQLVLIERWTRYQTIVTVVVHFVVPLALVIIYFFEQNSCYYQFKKLTKYWNELVLVNIYPLFYLGFVIVRSIIYKKAVIQDYRFVYGFLNFEKPLFGSSSIVYLVLLFIITILVTLVVHINIMLYNNLCFNYQNKSSKTNQLKSDQKNLNQKNNNYKS</sequence>
<evidence type="ECO:0000313" key="2">
    <source>
        <dbReference type="EMBL" id="AEM68748.1"/>
    </source>
</evidence>
<proteinExistence type="predicted"/>
<accession>A0A7U3ZSK9</accession>